<dbReference type="OrthoDB" id="1658288at2759"/>
<keyword evidence="5" id="KW-0256">Endoplasmic reticulum</keyword>
<evidence type="ECO:0000313" key="11">
    <source>
        <dbReference type="EnsemblFungi" id="EJT79104"/>
    </source>
</evidence>
<evidence type="ECO:0000256" key="5">
    <source>
        <dbReference type="ARBA" id="ARBA00022824"/>
    </source>
</evidence>
<dbReference type="HOGENOM" id="CLU_653905_0_0_1"/>
<reference evidence="10" key="3">
    <citation type="submission" date="2010-09" db="EMBL/GenBank/DDBJ databases">
        <title>Annotation of Gaeumannomyces graminis var. tritici R3-111a-1.</title>
        <authorList>
            <consortium name="The Broad Institute Genome Sequencing Platform"/>
            <person name="Ma L.-J."/>
            <person name="Dead R."/>
            <person name="Young S.K."/>
            <person name="Zeng Q."/>
            <person name="Gargeya S."/>
            <person name="Fitzgerald M."/>
            <person name="Haas B."/>
            <person name="Abouelleil A."/>
            <person name="Alvarado L."/>
            <person name="Arachchi H.M."/>
            <person name="Berlin A."/>
            <person name="Brown A."/>
            <person name="Chapman S.B."/>
            <person name="Chen Z."/>
            <person name="Dunbar C."/>
            <person name="Freedman E."/>
            <person name="Gearin G."/>
            <person name="Gellesch M."/>
            <person name="Goldberg J."/>
            <person name="Griggs A."/>
            <person name="Gujja S."/>
            <person name="Heiman D."/>
            <person name="Howarth C."/>
            <person name="Larson L."/>
            <person name="Lui A."/>
            <person name="MacDonald P.J.P."/>
            <person name="Mehta T."/>
            <person name="Montmayeur A."/>
            <person name="Murphy C."/>
            <person name="Neiman D."/>
            <person name="Pearson M."/>
            <person name="Priest M."/>
            <person name="Roberts A."/>
            <person name="Saif S."/>
            <person name="Shea T."/>
            <person name="Shenoy N."/>
            <person name="Sisk P."/>
            <person name="Stolte C."/>
            <person name="Sykes S."/>
            <person name="Yandava C."/>
            <person name="Wortman J."/>
            <person name="Nusbaum C."/>
            <person name="Birren B."/>
        </authorList>
    </citation>
    <scope>NUCLEOTIDE SEQUENCE</scope>
    <source>
        <strain evidence="10">R3-111a-1</strain>
    </source>
</reference>
<dbReference type="PROSITE" id="PS50088">
    <property type="entry name" value="ANK_REPEAT"/>
    <property type="match status" value="2"/>
</dbReference>
<evidence type="ECO:0000259" key="9">
    <source>
        <dbReference type="Pfam" id="PF05057"/>
    </source>
</evidence>
<dbReference type="InterPro" id="IPR052374">
    <property type="entry name" value="SERAC1"/>
</dbReference>
<keyword evidence="8" id="KW-0040">ANK repeat</keyword>
<dbReference type="RefSeq" id="XP_009220249.1">
    <property type="nucleotide sequence ID" value="XM_009221985.1"/>
</dbReference>
<accession>J3NSE7</accession>
<dbReference type="Pfam" id="PF05057">
    <property type="entry name" value="DUF676"/>
    <property type="match status" value="1"/>
</dbReference>
<sequence length="420" mass="46305">MIHDLVIGAANDAKSFNDQTPLLWAAKNGHKAVVKLHKGPAIETKDSEYFRTPLSWAAGNGDEASVKLLLDKGATIETKDCYGRTPLHRAAEYGHEAVARLLAAELGALGRRPSELYASREGISVGSRKSPAVETLHNPGARGFTATVDLVLIHGLNGDYLKTWTHETTKVCWPKDLLPRELPDMRVLSFAYNADIYGNTSVAGIQGNAQALLARLRDLRRDRDYSRPIVFVAHNLGGIVLKQALCAARIDNRYQHLFSATRGFLLYGTPHLGADKSQWLSIVQSSAPVAPRRFGWKGRPSQLVDSLTKNSSDISNLHEDFRFLARRFAIVSFYETMALPGTKALVVDKLSSRMHLEHEEQVPMAADHLGLCRFNDASDPGFRTTCWYIKRVAQGLGHGLDQRTAVQVGSGKGVVELEQF</sequence>
<gene>
    <name evidence="11" type="primary">20344651</name>
    <name evidence="10" type="ORF">GGTG_04193</name>
</gene>
<evidence type="ECO:0000313" key="12">
    <source>
        <dbReference type="Proteomes" id="UP000006039"/>
    </source>
</evidence>
<comment type="subcellular location">
    <subcellularLocation>
        <location evidence="2">Endoplasmic reticulum</location>
    </subcellularLocation>
    <subcellularLocation>
        <location evidence="3">Membrane</location>
    </subcellularLocation>
    <subcellularLocation>
        <location evidence="1">Mitochondrion</location>
    </subcellularLocation>
</comment>
<name>J3NSE7_GAET3</name>
<dbReference type="InterPro" id="IPR029058">
    <property type="entry name" value="AB_hydrolase_fold"/>
</dbReference>
<keyword evidence="7" id="KW-0472">Membrane</keyword>
<evidence type="ECO:0000256" key="6">
    <source>
        <dbReference type="ARBA" id="ARBA00023128"/>
    </source>
</evidence>
<reference evidence="11" key="5">
    <citation type="submission" date="2018-04" db="UniProtKB">
        <authorList>
            <consortium name="EnsemblFungi"/>
        </authorList>
    </citation>
    <scope>IDENTIFICATION</scope>
    <source>
        <strain evidence="11">R3-111a-1</strain>
    </source>
</reference>
<feature type="repeat" description="ANK" evidence="8">
    <location>
        <begin position="82"/>
        <end position="102"/>
    </location>
</feature>
<evidence type="ECO:0000256" key="8">
    <source>
        <dbReference type="PROSITE-ProRule" id="PRU00023"/>
    </source>
</evidence>
<dbReference type="GO" id="GO:0005739">
    <property type="term" value="C:mitochondrion"/>
    <property type="evidence" value="ECO:0007669"/>
    <property type="project" value="UniProtKB-SubCell"/>
</dbReference>
<evidence type="ECO:0000256" key="7">
    <source>
        <dbReference type="ARBA" id="ARBA00023136"/>
    </source>
</evidence>
<dbReference type="GeneID" id="20344651"/>
<dbReference type="SMART" id="SM00248">
    <property type="entry name" value="ANK"/>
    <property type="match status" value="3"/>
</dbReference>
<dbReference type="eggNOG" id="KOG2029">
    <property type="taxonomic scope" value="Eukaryota"/>
</dbReference>
<organism evidence="10">
    <name type="scientific">Gaeumannomyces tritici (strain R3-111a-1)</name>
    <name type="common">Wheat and barley take-all root rot fungus</name>
    <name type="synonym">Gaeumannomyces graminis var. tritici</name>
    <dbReference type="NCBI Taxonomy" id="644352"/>
    <lineage>
        <taxon>Eukaryota</taxon>
        <taxon>Fungi</taxon>
        <taxon>Dikarya</taxon>
        <taxon>Ascomycota</taxon>
        <taxon>Pezizomycotina</taxon>
        <taxon>Sordariomycetes</taxon>
        <taxon>Sordariomycetidae</taxon>
        <taxon>Magnaporthales</taxon>
        <taxon>Magnaporthaceae</taxon>
        <taxon>Gaeumannomyces</taxon>
    </lineage>
</organism>
<dbReference type="EnsemblFungi" id="EJT79104">
    <property type="protein sequence ID" value="EJT79104"/>
    <property type="gene ID" value="GGTG_04193"/>
</dbReference>
<comment type="similarity">
    <text evidence="4">Belongs to the putative lipase ROG1 family.</text>
</comment>
<reference evidence="11" key="4">
    <citation type="journal article" date="2015" name="G3 (Bethesda)">
        <title>Genome sequences of three phytopathogenic species of the Magnaporthaceae family of fungi.</title>
        <authorList>
            <person name="Okagaki L.H."/>
            <person name="Nunes C.C."/>
            <person name="Sailsbery J."/>
            <person name="Clay B."/>
            <person name="Brown D."/>
            <person name="John T."/>
            <person name="Oh Y."/>
            <person name="Young N."/>
            <person name="Fitzgerald M."/>
            <person name="Haas B.J."/>
            <person name="Zeng Q."/>
            <person name="Young S."/>
            <person name="Adiconis X."/>
            <person name="Fan L."/>
            <person name="Levin J.Z."/>
            <person name="Mitchell T.K."/>
            <person name="Okubara P.A."/>
            <person name="Farman M.L."/>
            <person name="Kohn L.M."/>
            <person name="Birren B."/>
            <person name="Ma L.-J."/>
            <person name="Dean R.A."/>
        </authorList>
    </citation>
    <scope>NUCLEOTIDE SEQUENCE</scope>
    <source>
        <strain evidence="11">R3-111a-1</strain>
    </source>
</reference>
<dbReference type="Gene3D" id="3.40.50.1820">
    <property type="entry name" value="alpha/beta hydrolase"/>
    <property type="match status" value="1"/>
</dbReference>
<dbReference type="eggNOG" id="KOG0504">
    <property type="taxonomic scope" value="Eukaryota"/>
</dbReference>
<evidence type="ECO:0000256" key="3">
    <source>
        <dbReference type="ARBA" id="ARBA00004370"/>
    </source>
</evidence>
<evidence type="ECO:0000256" key="2">
    <source>
        <dbReference type="ARBA" id="ARBA00004240"/>
    </source>
</evidence>
<dbReference type="SUPFAM" id="SSF48403">
    <property type="entry name" value="Ankyrin repeat"/>
    <property type="match status" value="1"/>
</dbReference>
<evidence type="ECO:0000256" key="4">
    <source>
        <dbReference type="ARBA" id="ARBA00007920"/>
    </source>
</evidence>
<dbReference type="GO" id="GO:0016020">
    <property type="term" value="C:membrane"/>
    <property type="evidence" value="ECO:0007669"/>
    <property type="project" value="UniProtKB-SubCell"/>
</dbReference>
<reference evidence="10" key="2">
    <citation type="submission" date="2010-07" db="EMBL/GenBank/DDBJ databases">
        <authorList>
            <consortium name="The Broad Institute Genome Sequencing Platform"/>
            <consortium name="Broad Institute Genome Sequencing Center for Infectious Disease"/>
            <person name="Ma L.-J."/>
            <person name="Dead R."/>
            <person name="Young S."/>
            <person name="Zeng Q."/>
            <person name="Koehrsen M."/>
            <person name="Alvarado L."/>
            <person name="Berlin A."/>
            <person name="Chapman S.B."/>
            <person name="Chen Z."/>
            <person name="Freedman E."/>
            <person name="Gellesch M."/>
            <person name="Goldberg J."/>
            <person name="Griggs A."/>
            <person name="Gujja S."/>
            <person name="Heilman E.R."/>
            <person name="Heiman D."/>
            <person name="Hepburn T."/>
            <person name="Howarth C."/>
            <person name="Jen D."/>
            <person name="Larson L."/>
            <person name="Mehta T."/>
            <person name="Neiman D."/>
            <person name="Pearson M."/>
            <person name="Roberts A."/>
            <person name="Saif S."/>
            <person name="Shea T."/>
            <person name="Shenoy N."/>
            <person name="Sisk P."/>
            <person name="Stolte C."/>
            <person name="Sykes S."/>
            <person name="Walk T."/>
            <person name="White J."/>
            <person name="Yandava C."/>
            <person name="Haas B."/>
            <person name="Nusbaum C."/>
            <person name="Birren B."/>
        </authorList>
    </citation>
    <scope>NUCLEOTIDE SEQUENCE</scope>
    <source>
        <strain evidence="10">R3-111a-1</strain>
    </source>
</reference>
<dbReference type="VEuPathDB" id="FungiDB:GGTG_04193"/>
<dbReference type="Gene3D" id="1.25.40.20">
    <property type="entry name" value="Ankyrin repeat-containing domain"/>
    <property type="match status" value="1"/>
</dbReference>
<evidence type="ECO:0000313" key="10">
    <source>
        <dbReference type="EMBL" id="EJT79104.1"/>
    </source>
</evidence>
<dbReference type="Proteomes" id="UP000006039">
    <property type="component" value="Unassembled WGS sequence"/>
</dbReference>
<feature type="domain" description="DUF676" evidence="9">
    <location>
        <begin position="150"/>
        <end position="317"/>
    </location>
</feature>
<feature type="repeat" description="ANK" evidence="8">
    <location>
        <begin position="49"/>
        <end position="81"/>
    </location>
</feature>
<reference evidence="12" key="1">
    <citation type="submission" date="2010-07" db="EMBL/GenBank/DDBJ databases">
        <title>The genome sequence of Gaeumannomyces graminis var. tritici strain R3-111a-1.</title>
        <authorList>
            <consortium name="The Broad Institute Genome Sequencing Platform"/>
            <person name="Ma L.-J."/>
            <person name="Dead R."/>
            <person name="Young S."/>
            <person name="Zeng Q."/>
            <person name="Koehrsen M."/>
            <person name="Alvarado L."/>
            <person name="Berlin A."/>
            <person name="Chapman S.B."/>
            <person name="Chen Z."/>
            <person name="Freedman E."/>
            <person name="Gellesch M."/>
            <person name="Goldberg J."/>
            <person name="Griggs A."/>
            <person name="Gujja S."/>
            <person name="Heilman E.R."/>
            <person name="Heiman D."/>
            <person name="Hepburn T."/>
            <person name="Howarth C."/>
            <person name="Jen D."/>
            <person name="Larson L."/>
            <person name="Mehta T."/>
            <person name="Neiman D."/>
            <person name="Pearson M."/>
            <person name="Roberts A."/>
            <person name="Saif S."/>
            <person name="Shea T."/>
            <person name="Shenoy N."/>
            <person name="Sisk P."/>
            <person name="Stolte C."/>
            <person name="Sykes S."/>
            <person name="Walk T."/>
            <person name="White J."/>
            <person name="Yandava C."/>
            <person name="Haas B."/>
            <person name="Nusbaum C."/>
            <person name="Birren B."/>
        </authorList>
    </citation>
    <scope>NUCLEOTIDE SEQUENCE [LARGE SCALE GENOMIC DNA]</scope>
    <source>
        <strain evidence="12">R3-111a-1</strain>
    </source>
</reference>
<dbReference type="InterPro" id="IPR036770">
    <property type="entry name" value="Ankyrin_rpt-contain_sf"/>
</dbReference>
<dbReference type="GO" id="GO:0005783">
    <property type="term" value="C:endoplasmic reticulum"/>
    <property type="evidence" value="ECO:0007669"/>
    <property type="project" value="UniProtKB-SubCell"/>
</dbReference>
<evidence type="ECO:0000256" key="1">
    <source>
        <dbReference type="ARBA" id="ARBA00004173"/>
    </source>
</evidence>
<proteinExistence type="inferred from homology"/>
<dbReference type="PANTHER" id="PTHR48182">
    <property type="entry name" value="PROTEIN SERAC1"/>
    <property type="match status" value="1"/>
</dbReference>
<dbReference type="PANTHER" id="PTHR48182:SF2">
    <property type="entry name" value="PROTEIN SERAC1"/>
    <property type="match status" value="1"/>
</dbReference>
<dbReference type="InterPro" id="IPR007751">
    <property type="entry name" value="DUF676_lipase-like"/>
</dbReference>
<dbReference type="InterPro" id="IPR002110">
    <property type="entry name" value="Ankyrin_rpt"/>
</dbReference>
<keyword evidence="6" id="KW-0496">Mitochondrion</keyword>
<dbReference type="EMBL" id="GL385396">
    <property type="protein sequence ID" value="EJT79104.1"/>
    <property type="molecule type" value="Genomic_DNA"/>
</dbReference>
<dbReference type="AlphaFoldDB" id="J3NSE7"/>
<dbReference type="SUPFAM" id="SSF53474">
    <property type="entry name" value="alpha/beta-Hydrolases"/>
    <property type="match status" value="1"/>
</dbReference>
<keyword evidence="12" id="KW-1185">Reference proteome</keyword>
<protein>
    <recommendedName>
        <fullName evidence="9">DUF676 domain-containing protein</fullName>
    </recommendedName>
</protein>
<dbReference type="Pfam" id="PF12796">
    <property type="entry name" value="Ank_2"/>
    <property type="match status" value="1"/>
</dbReference>
<dbReference type="PROSITE" id="PS50297">
    <property type="entry name" value="ANK_REP_REGION"/>
    <property type="match status" value="2"/>
</dbReference>